<sequence>MFFISPGGMFPWHDGSKIHYLGVKAFNTLFIDFKPFNPA</sequence>
<dbReference type="Proteomes" id="UP000001654">
    <property type="component" value="Chromosome"/>
</dbReference>
<gene>
    <name evidence="1" type="ordered locus">ZPR_0988</name>
</gene>
<dbReference type="HOGENOM" id="CLU_3319753_0_0_10"/>
<dbReference type="AlphaFoldDB" id="D5BHU5"/>
<organism evidence="1 2">
    <name type="scientific">Zunongwangia profunda (strain DSM 18752 / CCTCC AB 206139 / SM-A87)</name>
    <name type="common">Wangia profunda</name>
    <dbReference type="NCBI Taxonomy" id="655815"/>
    <lineage>
        <taxon>Bacteria</taxon>
        <taxon>Pseudomonadati</taxon>
        <taxon>Bacteroidota</taxon>
        <taxon>Flavobacteriia</taxon>
        <taxon>Flavobacteriales</taxon>
        <taxon>Flavobacteriaceae</taxon>
        <taxon>Zunongwangia</taxon>
    </lineage>
</organism>
<accession>D5BHU5</accession>
<name>D5BHU5_ZUNPS</name>
<evidence type="ECO:0000313" key="2">
    <source>
        <dbReference type="Proteomes" id="UP000001654"/>
    </source>
</evidence>
<protein>
    <submittedName>
        <fullName evidence="1">Uncharacterized protein</fullName>
    </submittedName>
</protein>
<dbReference type="KEGG" id="zpr:ZPR_0988"/>
<evidence type="ECO:0000313" key="1">
    <source>
        <dbReference type="EMBL" id="ADF51333.1"/>
    </source>
</evidence>
<keyword evidence="2" id="KW-1185">Reference proteome</keyword>
<dbReference type="EMBL" id="CP001650">
    <property type="protein sequence ID" value="ADF51333.1"/>
    <property type="molecule type" value="Genomic_DNA"/>
</dbReference>
<reference evidence="1 2" key="1">
    <citation type="journal article" date="2010" name="BMC Genomics">
        <title>The complete genome of Zunongwangia profunda SM-A87 reveals its adaptation to the deep-sea environment and ecological role in sedimentary organic nitrogen degradation.</title>
        <authorList>
            <person name="Qin Q.L."/>
            <person name="Zhang X.Y."/>
            <person name="Wang X.M."/>
            <person name="Liu G.M."/>
            <person name="Chen X.L."/>
            <person name="Xie B.B."/>
            <person name="Dang H.Y."/>
            <person name="Zhou B.C."/>
            <person name="Yu J."/>
            <person name="Zhang Y.Z."/>
        </authorList>
    </citation>
    <scope>NUCLEOTIDE SEQUENCE [LARGE SCALE GENOMIC DNA]</scope>
    <source>
        <strain evidence="2">DSM 18752 / CCTCC AB 206139 / SM-A87</strain>
    </source>
</reference>
<proteinExistence type="predicted"/>